<evidence type="ECO:0000256" key="7">
    <source>
        <dbReference type="SAM" id="Phobius"/>
    </source>
</evidence>
<dbReference type="GO" id="GO:0005886">
    <property type="term" value="C:plasma membrane"/>
    <property type="evidence" value="ECO:0007669"/>
    <property type="project" value="UniProtKB-SubCell"/>
</dbReference>
<evidence type="ECO:0000256" key="1">
    <source>
        <dbReference type="ARBA" id="ARBA00004651"/>
    </source>
</evidence>
<feature type="transmembrane region" description="Helical" evidence="7">
    <location>
        <begin position="354"/>
        <end position="376"/>
    </location>
</feature>
<evidence type="ECO:0000256" key="6">
    <source>
        <dbReference type="ARBA" id="ARBA00023136"/>
    </source>
</evidence>
<dbReference type="GO" id="GO:0022857">
    <property type="term" value="F:transmembrane transporter activity"/>
    <property type="evidence" value="ECO:0007669"/>
    <property type="project" value="InterPro"/>
</dbReference>
<feature type="transmembrane region" description="Helical" evidence="7">
    <location>
        <begin position="170"/>
        <end position="190"/>
    </location>
</feature>
<evidence type="ECO:0000313" key="8">
    <source>
        <dbReference type="EMBL" id="KJK35274.1"/>
    </source>
</evidence>
<evidence type="ECO:0008006" key="10">
    <source>
        <dbReference type="Google" id="ProtNLM"/>
    </source>
</evidence>
<feature type="transmembrane region" description="Helical" evidence="7">
    <location>
        <begin position="257"/>
        <end position="278"/>
    </location>
</feature>
<dbReference type="InterPro" id="IPR036259">
    <property type="entry name" value="MFS_trans_sf"/>
</dbReference>
<proteinExistence type="predicted"/>
<sequence>MTPLSPAPAAEELGARLRWSLAVDQGLGCLGLYSVLPVLGVLLATGSSTAFVGIGLFAYSASAGLSALLLNRWLTRLTYLRGMAGSMVLSAVAFGSLPHVGSPLAKVALLVIAGLGVSVHYLMSRVLIAEELRSDIGRNRMYSMLQIAVNLAAALGPFIGGFLIVVDAKLLLAVVAACYLLAGLAVFAGVPGGLRPAPAAAAWPISGEVLRWTVTDPATRRLVVIGATGAFVYGHFYSAIALLVAQEFADSKFLRGALIAGPALAIAVFQGPVTAVVTRIMRRGATPFTVLVRGSFIFTLALFTLGLDVPAWWGTAIAVSIFALAEMVFTPMQSTAFAGLAIESKFEAFNLRQVCWTAGEALGSLAGGSVFLTMYYAGAHHVYWLALAAFVLVVTTLLAWGSRRAG</sequence>
<dbReference type="Proteomes" id="UP000033393">
    <property type="component" value="Unassembled WGS sequence"/>
</dbReference>
<dbReference type="SUPFAM" id="SSF103473">
    <property type="entry name" value="MFS general substrate transporter"/>
    <property type="match status" value="1"/>
</dbReference>
<dbReference type="InterPro" id="IPR050171">
    <property type="entry name" value="MFS_Transporters"/>
</dbReference>
<feature type="transmembrane region" description="Helical" evidence="7">
    <location>
        <begin position="222"/>
        <end position="245"/>
    </location>
</feature>
<feature type="transmembrane region" description="Helical" evidence="7">
    <location>
        <begin position="103"/>
        <end position="123"/>
    </location>
</feature>
<keyword evidence="4 7" id="KW-0812">Transmembrane</keyword>
<evidence type="ECO:0000313" key="9">
    <source>
        <dbReference type="Proteomes" id="UP000033393"/>
    </source>
</evidence>
<gene>
    <name evidence="8" type="ORF">UK23_42950</name>
</gene>
<name>A0A0F0GFK4_LENAE</name>
<keyword evidence="2" id="KW-0813">Transport</keyword>
<dbReference type="PANTHER" id="PTHR23517">
    <property type="entry name" value="RESISTANCE PROTEIN MDTM, PUTATIVE-RELATED-RELATED"/>
    <property type="match status" value="1"/>
</dbReference>
<keyword evidence="9" id="KW-1185">Reference proteome</keyword>
<dbReference type="AlphaFoldDB" id="A0A0F0GFK4"/>
<feature type="transmembrane region" description="Helical" evidence="7">
    <location>
        <begin position="26"/>
        <end position="44"/>
    </location>
</feature>
<comment type="caution">
    <text evidence="8">The sequence shown here is derived from an EMBL/GenBank/DDBJ whole genome shotgun (WGS) entry which is preliminary data.</text>
</comment>
<dbReference type="PATRIC" id="fig|68170.10.peg.1699"/>
<evidence type="ECO:0000256" key="4">
    <source>
        <dbReference type="ARBA" id="ARBA00022692"/>
    </source>
</evidence>
<feature type="transmembrane region" description="Helical" evidence="7">
    <location>
        <begin position="144"/>
        <end position="164"/>
    </location>
</feature>
<keyword evidence="5 7" id="KW-1133">Transmembrane helix</keyword>
<dbReference type="Gene3D" id="1.20.1250.20">
    <property type="entry name" value="MFS general substrate transporter like domains"/>
    <property type="match status" value="2"/>
</dbReference>
<dbReference type="RefSeq" id="WP_045317585.1">
    <property type="nucleotide sequence ID" value="NZ_JYJG01000443.1"/>
</dbReference>
<feature type="transmembrane region" description="Helical" evidence="7">
    <location>
        <begin position="313"/>
        <end position="342"/>
    </location>
</feature>
<dbReference type="PANTHER" id="PTHR23517:SF2">
    <property type="entry name" value="MULTIDRUG RESISTANCE PROTEIN MDTH"/>
    <property type="match status" value="1"/>
</dbReference>
<comment type="subcellular location">
    <subcellularLocation>
        <location evidence="1">Cell membrane</location>
        <topology evidence="1">Multi-pass membrane protein</topology>
    </subcellularLocation>
</comment>
<dbReference type="Pfam" id="PF07690">
    <property type="entry name" value="MFS_1"/>
    <property type="match status" value="1"/>
</dbReference>
<keyword evidence="6 7" id="KW-0472">Membrane</keyword>
<keyword evidence="3" id="KW-1003">Cell membrane</keyword>
<evidence type="ECO:0000256" key="3">
    <source>
        <dbReference type="ARBA" id="ARBA00022475"/>
    </source>
</evidence>
<feature type="transmembrane region" description="Helical" evidence="7">
    <location>
        <begin position="290"/>
        <end position="307"/>
    </location>
</feature>
<feature type="transmembrane region" description="Helical" evidence="7">
    <location>
        <begin position="50"/>
        <end position="70"/>
    </location>
</feature>
<feature type="transmembrane region" description="Helical" evidence="7">
    <location>
        <begin position="382"/>
        <end position="400"/>
    </location>
</feature>
<organism evidence="8 9">
    <name type="scientific">Lentzea aerocolonigenes</name>
    <name type="common">Lechevalieria aerocolonigenes</name>
    <name type="synonym">Saccharothrix aerocolonigenes</name>
    <dbReference type="NCBI Taxonomy" id="68170"/>
    <lineage>
        <taxon>Bacteria</taxon>
        <taxon>Bacillati</taxon>
        <taxon>Actinomycetota</taxon>
        <taxon>Actinomycetes</taxon>
        <taxon>Pseudonocardiales</taxon>
        <taxon>Pseudonocardiaceae</taxon>
        <taxon>Lentzea</taxon>
    </lineage>
</organism>
<evidence type="ECO:0000256" key="5">
    <source>
        <dbReference type="ARBA" id="ARBA00022989"/>
    </source>
</evidence>
<evidence type="ECO:0000256" key="2">
    <source>
        <dbReference type="ARBA" id="ARBA00022448"/>
    </source>
</evidence>
<dbReference type="EMBL" id="JYJG01000443">
    <property type="protein sequence ID" value="KJK35274.1"/>
    <property type="molecule type" value="Genomic_DNA"/>
</dbReference>
<dbReference type="InterPro" id="IPR011701">
    <property type="entry name" value="MFS"/>
</dbReference>
<accession>A0A0F0GFK4</accession>
<feature type="transmembrane region" description="Helical" evidence="7">
    <location>
        <begin position="77"/>
        <end position="97"/>
    </location>
</feature>
<protein>
    <recommendedName>
        <fullName evidence="10">MFS transporter</fullName>
    </recommendedName>
</protein>
<reference evidence="8 9" key="1">
    <citation type="submission" date="2015-02" db="EMBL/GenBank/DDBJ databases">
        <authorList>
            <person name="Ju K.-S."/>
            <person name="Doroghazi J.R."/>
            <person name="Metcalf W."/>
        </authorList>
    </citation>
    <scope>NUCLEOTIDE SEQUENCE [LARGE SCALE GENOMIC DNA]</scope>
    <source>
        <strain evidence="8 9">NRRL B-16140</strain>
    </source>
</reference>